<dbReference type="GO" id="GO:0008250">
    <property type="term" value="C:oligosaccharyltransferase complex"/>
    <property type="evidence" value="ECO:0007669"/>
    <property type="project" value="UniProtKB-UniRule"/>
</dbReference>
<keyword evidence="4 6" id="KW-1133">Transmembrane helix</keyword>
<evidence type="ECO:0000256" key="1">
    <source>
        <dbReference type="ARBA" id="ARBA00004141"/>
    </source>
</evidence>
<keyword evidence="3 6" id="KW-0812">Transmembrane</keyword>
<sequence length="74" mass="7983">MAELHSPISPSLYPFLTIMLTTGGLATTALLYVSDVVQSKHQRPLVQDVSLAAVSSVLLGFGVFFLLLWCGVYV</sequence>
<comment type="similarity">
    <text evidence="2 6">Belongs to the OST5 family.</text>
</comment>
<comment type="function">
    <text evidence="6">Subunit of the oligosaccharyl transferase (OST) complex that catalyzes the initial transfer of a defined glycan (Glc(3)Man(9)GlcNAc(2) in eukaryotes) from the lipid carrier dolichol-pyrophosphate to an asparagine residue within an Asn-X-Ser/Thr consensus motif in nascent polypeptide chains, the first step in protein N-glycosylation. N-glycosylation occurs cotranslationally and the complex associates with the Sec61 complex at the channel-forming translocon complex that mediates protein translocation across the endoplasmic reticulum (ER). All subunits are required for a maximal enzyme activity.</text>
</comment>
<accession>A0AAW1NND4</accession>
<evidence type="ECO:0000256" key="6">
    <source>
        <dbReference type="RuleBase" id="RU367008"/>
    </source>
</evidence>
<comment type="subcellular location">
    <subcellularLocation>
        <location evidence="1 6">Membrane</location>
        <topology evidence="1 6">Multi-pass membrane protein</topology>
    </subcellularLocation>
</comment>
<proteinExistence type="inferred from homology"/>
<dbReference type="PANTHER" id="PTHR13636">
    <property type="entry name" value="TRANSMEMBRANE PROTEIN 258"/>
    <property type="match status" value="1"/>
</dbReference>
<comment type="caution">
    <text evidence="7">The sequence shown here is derived from an EMBL/GenBank/DDBJ whole genome shotgun (WGS) entry which is preliminary data.</text>
</comment>
<evidence type="ECO:0000256" key="3">
    <source>
        <dbReference type="ARBA" id="ARBA00022692"/>
    </source>
</evidence>
<dbReference type="Pfam" id="PF05251">
    <property type="entry name" value="Ost5"/>
    <property type="match status" value="1"/>
</dbReference>
<dbReference type="AlphaFoldDB" id="A0AAW1NND4"/>
<organism evidence="7 8">
    <name type="scientific">Symbiochloris irregularis</name>
    <dbReference type="NCBI Taxonomy" id="706552"/>
    <lineage>
        <taxon>Eukaryota</taxon>
        <taxon>Viridiplantae</taxon>
        <taxon>Chlorophyta</taxon>
        <taxon>core chlorophytes</taxon>
        <taxon>Trebouxiophyceae</taxon>
        <taxon>Trebouxiales</taxon>
        <taxon>Trebouxiaceae</taxon>
        <taxon>Symbiochloris</taxon>
    </lineage>
</organism>
<gene>
    <name evidence="7" type="ORF">WJX73_007927</name>
</gene>
<feature type="transmembrane region" description="Helical" evidence="6">
    <location>
        <begin position="12"/>
        <end position="33"/>
    </location>
</feature>
<feature type="transmembrane region" description="Helical" evidence="6">
    <location>
        <begin position="45"/>
        <end position="69"/>
    </location>
</feature>
<evidence type="ECO:0000256" key="4">
    <source>
        <dbReference type="ARBA" id="ARBA00022989"/>
    </source>
</evidence>
<comment type="subunit">
    <text evidence="6">Component of the oligosaccharyltransferase (OST) complex.</text>
</comment>
<protein>
    <recommendedName>
        <fullName evidence="6">Dolichyl-diphosphooligosaccharide-protein glycosyltransferase subunit OST5</fullName>
    </recommendedName>
</protein>
<reference evidence="7 8" key="1">
    <citation type="journal article" date="2024" name="Nat. Commun.">
        <title>Phylogenomics reveals the evolutionary origins of lichenization in chlorophyte algae.</title>
        <authorList>
            <person name="Puginier C."/>
            <person name="Libourel C."/>
            <person name="Otte J."/>
            <person name="Skaloud P."/>
            <person name="Haon M."/>
            <person name="Grisel S."/>
            <person name="Petersen M."/>
            <person name="Berrin J.G."/>
            <person name="Delaux P.M."/>
            <person name="Dal Grande F."/>
            <person name="Keller J."/>
        </authorList>
    </citation>
    <scope>NUCLEOTIDE SEQUENCE [LARGE SCALE GENOMIC DNA]</scope>
    <source>
        <strain evidence="7 8">SAG 2036</strain>
    </source>
</reference>
<evidence type="ECO:0000256" key="2">
    <source>
        <dbReference type="ARBA" id="ARBA00009825"/>
    </source>
</evidence>
<keyword evidence="5 6" id="KW-0472">Membrane</keyword>
<name>A0AAW1NND4_9CHLO</name>
<evidence type="ECO:0000313" key="8">
    <source>
        <dbReference type="Proteomes" id="UP001465755"/>
    </source>
</evidence>
<dbReference type="Proteomes" id="UP001465755">
    <property type="component" value="Unassembled WGS sequence"/>
</dbReference>
<keyword evidence="8" id="KW-1185">Reference proteome</keyword>
<dbReference type="InterPro" id="IPR007915">
    <property type="entry name" value="TMEM258/Ost5"/>
</dbReference>
<evidence type="ECO:0000256" key="5">
    <source>
        <dbReference type="ARBA" id="ARBA00023136"/>
    </source>
</evidence>
<dbReference type="EMBL" id="JALJOQ010000274">
    <property type="protein sequence ID" value="KAK9786388.1"/>
    <property type="molecule type" value="Genomic_DNA"/>
</dbReference>
<dbReference type="GO" id="GO:0006487">
    <property type="term" value="P:protein N-linked glycosylation"/>
    <property type="evidence" value="ECO:0007669"/>
    <property type="project" value="UniProtKB-UniRule"/>
</dbReference>
<evidence type="ECO:0000313" key="7">
    <source>
        <dbReference type="EMBL" id="KAK9786388.1"/>
    </source>
</evidence>